<feature type="non-terminal residue" evidence="2">
    <location>
        <position position="208"/>
    </location>
</feature>
<organism evidence="2">
    <name type="scientific">marine sediment metagenome</name>
    <dbReference type="NCBI Taxonomy" id="412755"/>
    <lineage>
        <taxon>unclassified sequences</taxon>
        <taxon>metagenomes</taxon>
        <taxon>ecological metagenomes</taxon>
    </lineage>
</organism>
<dbReference type="EMBL" id="BART01009795">
    <property type="protein sequence ID" value="GAG81078.1"/>
    <property type="molecule type" value="Genomic_DNA"/>
</dbReference>
<accession>X1BAD8</accession>
<protein>
    <submittedName>
        <fullName evidence="2">Uncharacterized protein</fullName>
    </submittedName>
</protein>
<dbReference type="AlphaFoldDB" id="X1BAD8"/>
<evidence type="ECO:0000313" key="2">
    <source>
        <dbReference type="EMBL" id="GAG81078.1"/>
    </source>
</evidence>
<feature type="transmembrane region" description="Helical" evidence="1">
    <location>
        <begin position="13"/>
        <end position="35"/>
    </location>
</feature>
<comment type="caution">
    <text evidence="2">The sequence shown here is derived from an EMBL/GenBank/DDBJ whole genome shotgun (WGS) entry which is preliminary data.</text>
</comment>
<keyword evidence="1" id="KW-0812">Transmembrane</keyword>
<proteinExistence type="predicted"/>
<feature type="transmembrane region" description="Helical" evidence="1">
    <location>
        <begin position="191"/>
        <end position="207"/>
    </location>
</feature>
<name>X1BAD8_9ZZZZ</name>
<feature type="transmembrane region" description="Helical" evidence="1">
    <location>
        <begin position="56"/>
        <end position="80"/>
    </location>
</feature>
<keyword evidence="1" id="KW-1133">Transmembrane helix</keyword>
<reference evidence="2" key="1">
    <citation type="journal article" date="2014" name="Front. Microbiol.">
        <title>High frequency of phylogenetically diverse reductive dehalogenase-homologous genes in deep subseafloor sedimentary metagenomes.</title>
        <authorList>
            <person name="Kawai M."/>
            <person name="Futagami T."/>
            <person name="Toyoda A."/>
            <person name="Takaki Y."/>
            <person name="Nishi S."/>
            <person name="Hori S."/>
            <person name="Arai W."/>
            <person name="Tsubouchi T."/>
            <person name="Morono Y."/>
            <person name="Uchiyama I."/>
            <person name="Ito T."/>
            <person name="Fujiyama A."/>
            <person name="Inagaki F."/>
            <person name="Takami H."/>
        </authorList>
    </citation>
    <scope>NUCLEOTIDE SEQUENCE</scope>
    <source>
        <strain evidence="2">Expedition CK06-06</strain>
    </source>
</reference>
<sequence>MALHEFLPDPLNILIGPIMIGLGLAFFILSKKYLIKPRIGTVKFGRKRKVRKLKTIVVLSVNVVVTIFSWDIGAMLILFLGKKFITTPRMGFVKFGQIRKKRNKFLALFLGLMVVFTVITFILTLLGMFQLQLPGFLVMLLIGLLFITLPFSILAYYLQLKRLFLYALLGGLGLFISELLLPIFGAPFHDIITFGGIGLVITITGLII</sequence>
<feature type="transmembrane region" description="Helical" evidence="1">
    <location>
        <begin position="105"/>
        <end position="129"/>
    </location>
</feature>
<feature type="transmembrane region" description="Helical" evidence="1">
    <location>
        <begin position="136"/>
        <end position="157"/>
    </location>
</feature>
<gene>
    <name evidence="2" type="ORF">S01H4_21596</name>
</gene>
<feature type="transmembrane region" description="Helical" evidence="1">
    <location>
        <begin position="163"/>
        <end position="184"/>
    </location>
</feature>
<evidence type="ECO:0000256" key="1">
    <source>
        <dbReference type="SAM" id="Phobius"/>
    </source>
</evidence>
<keyword evidence="1" id="KW-0472">Membrane</keyword>